<keyword evidence="4" id="KW-1185">Reference proteome</keyword>
<evidence type="ECO:0000313" key="4">
    <source>
        <dbReference type="Proteomes" id="UP000501812"/>
    </source>
</evidence>
<dbReference type="PANTHER" id="PTHR38658:SF1">
    <property type="entry name" value="OXPP CYCLE PROTEIN OPCA-RELATED"/>
    <property type="match status" value="1"/>
</dbReference>
<dbReference type="KEGG" id="luo:HHL09_23090"/>
<dbReference type="Pfam" id="PF20171">
    <property type="entry name" value="OpcA_G6PD_C"/>
    <property type="match status" value="1"/>
</dbReference>
<evidence type="ECO:0008006" key="5">
    <source>
        <dbReference type="Google" id="ProtNLM"/>
    </source>
</evidence>
<accession>A0A858RPV3</accession>
<reference evidence="3 4" key="1">
    <citation type="submission" date="2020-04" db="EMBL/GenBank/DDBJ databases">
        <title>Luteolibacter sp. G-1-1-1 isolated from soil.</title>
        <authorList>
            <person name="Dahal R.H."/>
        </authorList>
    </citation>
    <scope>NUCLEOTIDE SEQUENCE [LARGE SCALE GENOMIC DNA]</scope>
    <source>
        <strain evidence="3 4">G-1-1-1</strain>
    </source>
</reference>
<evidence type="ECO:0000259" key="2">
    <source>
        <dbReference type="Pfam" id="PF20171"/>
    </source>
</evidence>
<dbReference type="AlphaFoldDB" id="A0A858RPV3"/>
<dbReference type="PANTHER" id="PTHR38658">
    <property type="entry name" value="OXPP CYCLE PROTEIN OPCA-RELATED"/>
    <property type="match status" value="1"/>
</dbReference>
<sequence>MTTLSMHPELGREVSVGSIDKELRKLWEEDDARTNASLMNLAVYSEEPGALEKNSQTVRELTAEHACRALLIGIDRNAPEASIRAWITAHCHLSHGRKSVCCEQIAFALTGKVTGRLRNTVFAHLNSDLPLIFWWQGELSPIFEDRLYSLVDRFVFDSSSWANPKDSFARISEAVENATNELVVQDLAWTRCFQFRVSIAALYEDPLVLAALPDVATVEIVHHPSDRATALQMLAWLAVQAGWRDGIELDLAVARQSGSKEGFSFEGANGKAIAATLTSDEDSAPLGLVRLSGGGVTVTVSREAGESHLVRRIEAPGHVVEAPGPVDPDDCAGLIGEQLARGGKNSLFQKILPRFRELLEK</sequence>
<dbReference type="InterPro" id="IPR046801">
    <property type="entry name" value="OpcA_G6PD_N"/>
</dbReference>
<feature type="domain" description="Glucose-6-phosphate dehydrogenase assembly protein OpcA N-terminal" evidence="1">
    <location>
        <begin position="59"/>
        <end position="172"/>
    </location>
</feature>
<dbReference type="Pfam" id="PF10128">
    <property type="entry name" value="OpcA_G6PD_assem"/>
    <property type="match status" value="1"/>
</dbReference>
<name>A0A858RPV3_9BACT</name>
<dbReference type="InterPro" id="IPR046802">
    <property type="entry name" value="OpcA_G6PD_C"/>
</dbReference>
<dbReference type="EMBL" id="CP051774">
    <property type="protein sequence ID" value="QJE98544.1"/>
    <property type="molecule type" value="Genomic_DNA"/>
</dbReference>
<gene>
    <name evidence="3" type="ORF">HHL09_23090</name>
</gene>
<proteinExistence type="predicted"/>
<evidence type="ECO:0000313" key="3">
    <source>
        <dbReference type="EMBL" id="QJE98544.1"/>
    </source>
</evidence>
<feature type="domain" description="Glucose-6-phosphate dehydrogenase assembly protein OpcA C-terminal" evidence="2">
    <location>
        <begin position="184"/>
        <end position="350"/>
    </location>
</feature>
<dbReference type="InterPro" id="IPR004555">
    <property type="entry name" value="G6PDH_assembly_OpcA"/>
</dbReference>
<organism evidence="3 4">
    <name type="scientific">Luteolibacter luteus</name>
    <dbReference type="NCBI Taxonomy" id="2728835"/>
    <lineage>
        <taxon>Bacteria</taxon>
        <taxon>Pseudomonadati</taxon>
        <taxon>Verrucomicrobiota</taxon>
        <taxon>Verrucomicrobiia</taxon>
        <taxon>Verrucomicrobiales</taxon>
        <taxon>Verrucomicrobiaceae</taxon>
        <taxon>Luteolibacter</taxon>
    </lineage>
</organism>
<protein>
    <recommendedName>
        <fullName evidence="5">Glucose-6-phosphate dehydrogenase assembly protein OpcA</fullName>
    </recommendedName>
</protein>
<dbReference type="Proteomes" id="UP000501812">
    <property type="component" value="Chromosome"/>
</dbReference>
<evidence type="ECO:0000259" key="1">
    <source>
        <dbReference type="Pfam" id="PF10128"/>
    </source>
</evidence>